<reference evidence="2" key="1">
    <citation type="journal article" date="2014" name="Soil Biol. Biochem.">
        <title>Structure and function of bacterial communities in ageing soils: Insights from the Mendocino ecological staircase.</title>
        <authorList>
            <person name="Uroz S."/>
            <person name="Tech J.J."/>
            <person name="Sawaya N.A."/>
            <person name="Frey-Klett P."/>
            <person name="Leveau J.H.J."/>
        </authorList>
    </citation>
    <scope>NUCLEOTIDE SEQUENCE [LARGE SCALE GENOMIC DNA]</scope>
    <source>
        <strain evidence="2">Cal35</strain>
    </source>
</reference>
<dbReference type="Pfam" id="PF05488">
    <property type="entry name" value="PAAR_motif"/>
    <property type="match status" value="1"/>
</dbReference>
<dbReference type="Proteomes" id="UP000030302">
    <property type="component" value="Chromosome"/>
</dbReference>
<gene>
    <name evidence="1" type="ORF">LT85_1899</name>
</gene>
<dbReference type="EMBL" id="CP009962">
    <property type="protein sequence ID" value="AIY41057.1"/>
    <property type="molecule type" value="Genomic_DNA"/>
</dbReference>
<evidence type="ECO:0008006" key="3">
    <source>
        <dbReference type="Google" id="ProtNLM"/>
    </source>
</evidence>
<dbReference type="RefSeq" id="WP_038487863.1">
    <property type="nucleotide sequence ID" value="NZ_CP009962.1"/>
</dbReference>
<dbReference type="OrthoDB" id="197187at2"/>
<dbReference type="Gene3D" id="2.60.200.60">
    <property type="match status" value="1"/>
</dbReference>
<protein>
    <recommendedName>
        <fullName evidence="3">Zn-binding protein involved in type VI secretion</fullName>
    </recommendedName>
</protein>
<dbReference type="CDD" id="cd14744">
    <property type="entry name" value="PAAR_CT_2"/>
    <property type="match status" value="1"/>
</dbReference>
<organism evidence="1 2">
    <name type="scientific">Collimonas arenae</name>
    <dbReference type="NCBI Taxonomy" id="279058"/>
    <lineage>
        <taxon>Bacteria</taxon>
        <taxon>Pseudomonadati</taxon>
        <taxon>Pseudomonadota</taxon>
        <taxon>Betaproteobacteria</taxon>
        <taxon>Burkholderiales</taxon>
        <taxon>Oxalobacteraceae</taxon>
        <taxon>Collimonas</taxon>
    </lineage>
</organism>
<name>A0A0A1FDX1_9BURK</name>
<sequence length="88" mass="8934">MALSIIRLGDKTTHGGVVISASPIHVIHGLGIARVGDMVTCPQTGHGTNPIIEGSPTFTIDGRQVALHGHHTACGCALISSMPTASQG</sequence>
<evidence type="ECO:0000313" key="2">
    <source>
        <dbReference type="Proteomes" id="UP000030302"/>
    </source>
</evidence>
<dbReference type="AlphaFoldDB" id="A0A0A1FDX1"/>
<proteinExistence type="predicted"/>
<keyword evidence="2" id="KW-1185">Reference proteome</keyword>
<dbReference type="KEGG" id="care:LT85_1899"/>
<dbReference type="InterPro" id="IPR008727">
    <property type="entry name" value="PAAR_motif"/>
</dbReference>
<dbReference type="HOGENOM" id="CLU_148568_4_2_4"/>
<dbReference type="STRING" id="279058.LT85_1899"/>
<accession>A0A0A1FDX1</accession>
<evidence type="ECO:0000313" key="1">
    <source>
        <dbReference type="EMBL" id="AIY41057.1"/>
    </source>
</evidence>